<dbReference type="RefSeq" id="WP_270045960.1">
    <property type="nucleotide sequence ID" value="NZ_JAPDOD010000073.1"/>
</dbReference>
<organism evidence="9 10">
    <name type="scientific">Solirubrobacter ginsenosidimutans</name>
    <dbReference type="NCBI Taxonomy" id="490573"/>
    <lineage>
        <taxon>Bacteria</taxon>
        <taxon>Bacillati</taxon>
        <taxon>Actinomycetota</taxon>
        <taxon>Thermoleophilia</taxon>
        <taxon>Solirubrobacterales</taxon>
        <taxon>Solirubrobacteraceae</taxon>
        <taxon>Solirubrobacter</taxon>
    </lineage>
</organism>
<feature type="transmembrane region" description="Helical" evidence="7">
    <location>
        <begin position="182"/>
        <end position="200"/>
    </location>
</feature>
<feature type="transmembrane region" description="Helical" evidence="7">
    <location>
        <begin position="155"/>
        <end position="176"/>
    </location>
</feature>
<evidence type="ECO:0000256" key="4">
    <source>
        <dbReference type="ARBA" id="ARBA00022692"/>
    </source>
</evidence>
<evidence type="ECO:0000256" key="1">
    <source>
        <dbReference type="ARBA" id="ARBA00004651"/>
    </source>
</evidence>
<keyword evidence="10" id="KW-1185">Reference proteome</keyword>
<feature type="transmembrane region" description="Helical" evidence="7">
    <location>
        <begin position="317"/>
        <end position="338"/>
    </location>
</feature>
<proteinExistence type="predicted"/>
<comment type="subcellular location">
    <subcellularLocation>
        <location evidence="1">Cell membrane</location>
        <topology evidence="1">Multi-pass membrane protein</topology>
    </subcellularLocation>
</comment>
<dbReference type="EMBL" id="JAPDOD010000073">
    <property type="protein sequence ID" value="MDA0166703.1"/>
    <property type="molecule type" value="Genomic_DNA"/>
</dbReference>
<feature type="transmembrane region" description="Helical" evidence="7">
    <location>
        <begin position="93"/>
        <end position="112"/>
    </location>
</feature>
<evidence type="ECO:0000256" key="6">
    <source>
        <dbReference type="ARBA" id="ARBA00023136"/>
    </source>
</evidence>
<keyword evidence="6 7" id="KW-0472">Membrane</keyword>
<reference evidence="9" key="1">
    <citation type="submission" date="2022-10" db="EMBL/GenBank/DDBJ databases">
        <title>The WGS of Solirubrobacter ginsenosidimutans DSM 21036.</title>
        <authorList>
            <person name="Jiang Z."/>
        </authorList>
    </citation>
    <scope>NUCLEOTIDE SEQUENCE</scope>
    <source>
        <strain evidence="9">DSM 21036</strain>
    </source>
</reference>
<evidence type="ECO:0000259" key="8">
    <source>
        <dbReference type="PROSITE" id="PS50850"/>
    </source>
</evidence>
<dbReference type="Gene3D" id="1.20.1720.10">
    <property type="entry name" value="Multidrug resistance protein D"/>
    <property type="match status" value="1"/>
</dbReference>
<evidence type="ECO:0000256" key="7">
    <source>
        <dbReference type="SAM" id="Phobius"/>
    </source>
</evidence>
<name>A0A9X3N8B8_9ACTN</name>
<gene>
    <name evidence="9" type="ORF">OM076_40955</name>
</gene>
<dbReference type="InterPro" id="IPR005829">
    <property type="entry name" value="Sugar_transporter_CS"/>
</dbReference>
<dbReference type="CDD" id="cd17321">
    <property type="entry name" value="MFS_MMR_MDR_like"/>
    <property type="match status" value="1"/>
</dbReference>
<feature type="transmembrane region" description="Helical" evidence="7">
    <location>
        <begin position="408"/>
        <end position="430"/>
    </location>
</feature>
<dbReference type="InterPro" id="IPR020846">
    <property type="entry name" value="MFS_dom"/>
</dbReference>
<dbReference type="Proteomes" id="UP001149140">
    <property type="component" value="Unassembled WGS sequence"/>
</dbReference>
<dbReference type="Pfam" id="PF07690">
    <property type="entry name" value="MFS_1"/>
    <property type="match status" value="1"/>
</dbReference>
<keyword evidence="2" id="KW-0813">Transport</keyword>
<dbReference type="InterPro" id="IPR036259">
    <property type="entry name" value="MFS_trans_sf"/>
</dbReference>
<dbReference type="PANTHER" id="PTHR42718:SF46">
    <property type="entry name" value="BLR6921 PROTEIN"/>
    <property type="match status" value="1"/>
</dbReference>
<dbReference type="AlphaFoldDB" id="A0A9X3N8B8"/>
<feature type="transmembrane region" description="Helical" evidence="7">
    <location>
        <begin position="243"/>
        <end position="261"/>
    </location>
</feature>
<comment type="caution">
    <text evidence="9">The sequence shown here is derived from an EMBL/GenBank/DDBJ whole genome shotgun (WGS) entry which is preliminary data.</text>
</comment>
<keyword evidence="4 7" id="KW-0812">Transmembrane</keyword>
<feature type="transmembrane region" description="Helical" evidence="7">
    <location>
        <begin position="25"/>
        <end position="48"/>
    </location>
</feature>
<feature type="transmembrane region" description="Helical" evidence="7">
    <location>
        <begin position="118"/>
        <end position="143"/>
    </location>
</feature>
<evidence type="ECO:0000256" key="2">
    <source>
        <dbReference type="ARBA" id="ARBA00022448"/>
    </source>
</evidence>
<protein>
    <submittedName>
        <fullName evidence="9">MFS transporter</fullName>
    </submittedName>
</protein>
<feature type="transmembrane region" description="Helical" evidence="7">
    <location>
        <begin position="370"/>
        <end position="387"/>
    </location>
</feature>
<dbReference type="PROSITE" id="PS50850">
    <property type="entry name" value="MFS"/>
    <property type="match status" value="1"/>
</dbReference>
<sequence length="487" mass="51350">MAIETAATARRRRIGVHAEHEHYKWWALSCTSLGMLLATINSGTLIIALPDLERALGTSILSLVWVILAYMISSTVLVLFAGRLSDLFGRKQAYVAGFVLFALASLGAGFAGGGTELIVWRVLQGIGGAFLFANSAALVTDAFPKEQLGLAMGTNTMVAAVGLVIGPVLGGALVAISWHWVFWFNVPFALLGSLWAALILRELAKPDKVRGYDVPGVVVFVLGLTGLVFGLSRGGLNGWSDPMTIGGIVAGVVLLPIFVLIERHHRAPMLDLTIFQNRLFAAATGAAFINGLSRFALMFLFVFYFQGVKGQDPITAGIELAPMAIGMLIASPLAGVWADKRGSRMLSAAGMVVSAIALAGMTMLGVHTAYFWSALWLFVVGVGSGMFNSPNTAAMMGTVPTYRRGIAAGARTVLQNTGAVISIAFVLAVVTSSVPKDTLFKIFSGVTTGLSDATLEPFVANMHTALWVLALTSLVGGGICLMRPKGD</sequence>
<keyword evidence="5 7" id="KW-1133">Transmembrane helix</keyword>
<feature type="transmembrane region" description="Helical" evidence="7">
    <location>
        <begin position="282"/>
        <end position="305"/>
    </location>
</feature>
<dbReference type="PANTHER" id="PTHR42718">
    <property type="entry name" value="MAJOR FACILITATOR SUPERFAMILY MULTIDRUG TRANSPORTER MFSC"/>
    <property type="match status" value="1"/>
</dbReference>
<feature type="transmembrane region" description="Helical" evidence="7">
    <location>
        <begin position="60"/>
        <end position="81"/>
    </location>
</feature>
<evidence type="ECO:0000256" key="5">
    <source>
        <dbReference type="ARBA" id="ARBA00022989"/>
    </source>
</evidence>
<feature type="transmembrane region" description="Helical" evidence="7">
    <location>
        <begin position="212"/>
        <end position="231"/>
    </location>
</feature>
<evidence type="ECO:0000313" key="9">
    <source>
        <dbReference type="EMBL" id="MDA0166703.1"/>
    </source>
</evidence>
<accession>A0A9X3N8B8</accession>
<dbReference type="GO" id="GO:0005886">
    <property type="term" value="C:plasma membrane"/>
    <property type="evidence" value="ECO:0007669"/>
    <property type="project" value="UniProtKB-SubCell"/>
</dbReference>
<feature type="transmembrane region" description="Helical" evidence="7">
    <location>
        <begin position="345"/>
        <end position="364"/>
    </location>
</feature>
<feature type="transmembrane region" description="Helical" evidence="7">
    <location>
        <begin position="464"/>
        <end position="482"/>
    </location>
</feature>
<keyword evidence="3" id="KW-1003">Cell membrane</keyword>
<dbReference type="GO" id="GO:0022857">
    <property type="term" value="F:transmembrane transporter activity"/>
    <property type="evidence" value="ECO:0007669"/>
    <property type="project" value="InterPro"/>
</dbReference>
<dbReference type="Gene3D" id="1.20.1250.20">
    <property type="entry name" value="MFS general substrate transporter like domains"/>
    <property type="match status" value="1"/>
</dbReference>
<evidence type="ECO:0000313" key="10">
    <source>
        <dbReference type="Proteomes" id="UP001149140"/>
    </source>
</evidence>
<evidence type="ECO:0000256" key="3">
    <source>
        <dbReference type="ARBA" id="ARBA00022475"/>
    </source>
</evidence>
<dbReference type="SUPFAM" id="SSF103473">
    <property type="entry name" value="MFS general substrate transporter"/>
    <property type="match status" value="1"/>
</dbReference>
<dbReference type="InterPro" id="IPR011701">
    <property type="entry name" value="MFS"/>
</dbReference>
<dbReference type="PROSITE" id="PS00216">
    <property type="entry name" value="SUGAR_TRANSPORT_1"/>
    <property type="match status" value="1"/>
</dbReference>
<feature type="domain" description="Major facilitator superfamily (MFS) profile" evidence="8">
    <location>
        <begin position="27"/>
        <end position="487"/>
    </location>
</feature>